<keyword evidence="2" id="KW-1185">Reference proteome</keyword>
<dbReference type="AlphaFoldDB" id="A0A8T2AHW1"/>
<gene>
    <name evidence="1" type="ORF">ISN44_As09g009160</name>
</gene>
<sequence length="72" mass="8479">MWRILHLDLLVGERSGPFKLEVTRRHILGDDLMRQVQEGEADSVSRRTPRLKLMCCWSMRERSCNSVIHETV</sequence>
<reference evidence="1 2" key="1">
    <citation type="submission" date="2020-12" db="EMBL/GenBank/DDBJ databases">
        <title>Concerted genomic and epigenomic changes stabilize Arabidopsis allopolyploids.</title>
        <authorList>
            <person name="Chen Z."/>
        </authorList>
    </citation>
    <scope>NUCLEOTIDE SEQUENCE [LARGE SCALE GENOMIC DNA]</scope>
    <source>
        <strain evidence="1">As9502</strain>
        <tissue evidence="1">Leaf</tissue>
    </source>
</reference>
<evidence type="ECO:0000313" key="1">
    <source>
        <dbReference type="EMBL" id="KAG7572554.1"/>
    </source>
</evidence>
<accession>A0A8T2AHW1</accession>
<dbReference type="Proteomes" id="UP000694251">
    <property type="component" value="Chromosome 9"/>
</dbReference>
<evidence type="ECO:0000313" key="2">
    <source>
        <dbReference type="Proteomes" id="UP000694251"/>
    </source>
</evidence>
<protein>
    <submittedName>
        <fullName evidence="1">Uncharacterized protein</fullName>
    </submittedName>
</protein>
<dbReference type="EMBL" id="JAEFBJ010000009">
    <property type="protein sequence ID" value="KAG7572555.1"/>
    <property type="molecule type" value="Genomic_DNA"/>
</dbReference>
<organism evidence="1 2">
    <name type="scientific">Arabidopsis suecica</name>
    <name type="common">Swedish thale-cress</name>
    <name type="synonym">Cardaminopsis suecica</name>
    <dbReference type="NCBI Taxonomy" id="45249"/>
    <lineage>
        <taxon>Eukaryota</taxon>
        <taxon>Viridiplantae</taxon>
        <taxon>Streptophyta</taxon>
        <taxon>Embryophyta</taxon>
        <taxon>Tracheophyta</taxon>
        <taxon>Spermatophyta</taxon>
        <taxon>Magnoliopsida</taxon>
        <taxon>eudicotyledons</taxon>
        <taxon>Gunneridae</taxon>
        <taxon>Pentapetalae</taxon>
        <taxon>rosids</taxon>
        <taxon>malvids</taxon>
        <taxon>Brassicales</taxon>
        <taxon>Brassicaceae</taxon>
        <taxon>Camelineae</taxon>
        <taxon>Arabidopsis</taxon>
    </lineage>
</organism>
<dbReference type="OrthoDB" id="205099at2759"/>
<dbReference type="EMBL" id="JAEFBJ010000009">
    <property type="protein sequence ID" value="KAG7572554.1"/>
    <property type="molecule type" value="Genomic_DNA"/>
</dbReference>
<comment type="caution">
    <text evidence="1">The sequence shown here is derived from an EMBL/GenBank/DDBJ whole genome shotgun (WGS) entry which is preliminary data.</text>
</comment>
<proteinExistence type="predicted"/>
<name>A0A8T2AHW1_ARASU</name>